<dbReference type="PANTHER" id="PTHR19446">
    <property type="entry name" value="REVERSE TRANSCRIPTASES"/>
    <property type="match status" value="1"/>
</dbReference>
<dbReference type="AlphaFoldDB" id="A0A183NUN8"/>
<gene>
    <name evidence="1" type="ORF">SMTD_LOCUS5824</name>
</gene>
<keyword evidence="2" id="KW-1185">Reference proteome</keyword>
<organism evidence="1 2">
    <name type="scientific">Schistosoma mattheei</name>
    <dbReference type="NCBI Taxonomy" id="31246"/>
    <lineage>
        <taxon>Eukaryota</taxon>
        <taxon>Metazoa</taxon>
        <taxon>Spiralia</taxon>
        <taxon>Lophotrochozoa</taxon>
        <taxon>Platyhelminthes</taxon>
        <taxon>Trematoda</taxon>
        <taxon>Digenea</taxon>
        <taxon>Strigeidida</taxon>
        <taxon>Schistosomatoidea</taxon>
        <taxon>Schistosomatidae</taxon>
        <taxon>Schistosoma</taxon>
    </lineage>
</organism>
<evidence type="ECO:0000313" key="2">
    <source>
        <dbReference type="Proteomes" id="UP000269396"/>
    </source>
</evidence>
<reference evidence="1 2" key="1">
    <citation type="submission" date="2018-11" db="EMBL/GenBank/DDBJ databases">
        <authorList>
            <consortium name="Pathogen Informatics"/>
        </authorList>
    </citation>
    <scope>NUCLEOTIDE SEQUENCE [LARGE SCALE GENOMIC DNA]</scope>
    <source>
        <strain>Denwood</strain>
        <strain evidence="2">Zambia</strain>
    </source>
</reference>
<protein>
    <submittedName>
        <fullName evidence="1">Uncharacterized protein</fullName>
    </submittedName>
</protein>
<accession>A0A183NUN8</accession>
<dbReference type="EMBL" id="UZAL01027235">
    <property type="protein sequence ID" value="VDP30572.1"/>
    <property type="molecule type" value="Genomic_DNA"/>
</dbReference>
<proteinExistence type="predicted"/>
<feature type="non-terminal residue" evidence="1">
    <location>
        <position position="79"/>
    </location>
</feature>
<evidence type="ECO:0000313" key="1">
    <source>
        <dbReference type="EMBL" id="VDP30572.1"/>
    </source>
</evidence>
<dbReference type="Proteomes" id="UP000269396">
    <property type="component" value="Unassembled WGS sequence"/>
</dbReference>
<name>A0A183NUN8_9TREM</name>
<sequence>MDWKEGYLVKIPKRGDLSKRDYRGITLLSIPGKVFNRVLLNRMKDAADAQLRDQQAGFREDRSCTDQIATLRNIVEQSI</sequence>